<protein>
    <recommendedName>
        <fullName evidence="10">Ribosomal RNA small subunit methyltransferase E</fullName>
        <ecNumber evidence="10">2.1.1.193</ecNumber>
    </recommendedName>
</protein>
<dbReference type="GO" id="GO:0070042">
    <property type="term" value="F:rRNA (uridine-N3-)-methyltransferase activity"/>
    <property type="evidence" value="ECO:0007669"/>
    <property type="project" value="TreeGrafter"/>
</dbReference>
<feature type="domain" description="Ribosomal RNA small subunit methyltransferase E PUA-like" evidence="12">
    <location>
        <begin position="64"/>
        <end position="110"/>
    </location>
</feature>
<keyword evidence="5 10" id="KW-0489">Methyltransferase</keyword>
<evidence type="ECO:0000256" key="7">
    <source>
        <dbReference type="ARBA" id="ARBA00022691"/>
    </source>
</evidence>
<proteinExistence type="inferred from homology"/>
<dbReference type="NCBIfam" id="TIGR00046">
    <property type="entry name" value="RsmE family RNA methyltransferase"/>
    <property type="match status" value="1"/>
</dbReference>
<evidence type="ECO:0000313" key="14">
    <source>
        <dbReference type="Proteomes" id="UP000005438"/>
    </source>
</evidence>
<dbReference type="InterPro" id="IPR006700">
    <property type="entry name" value="RsmE"/>
</dbReference>
<evidence type="ECO:0000256" key="6">
    <source>
        <dbReference type="ARBA" id="ARBA00022679"/>
    </source>
</evidence>
<dbReference type="GO" id="GO:0070475">
    <property type="term" value="P:rRNA base methylation"/>
    <property type="evidence" value="ECO:0007669"/>
    <property type="project" value="TreeGrafter"/>
</dbReference>
<evidence type="ECO:0000256" key="3">
    <source>
        <dbReference type="ARBA" id="ARBA00022490"/>
    </source>
</evidence>
<dbReference type="Gene3D" id="2.40.240.20">
    <property type="entry name" value="Hypothetical PUA domain-like, domain 1"/>
    <property type="match status" value="1"/>
</dbReference>
<dbReference type="AlphaFoldDB" id="G8TJS3"/>
<dbReference type="Pfam" id="PF04452">
    <property type="entry name" value="Methyltrans_RNA"/>
    <property type="match status" value="1"/>
</dbReference>
<comment type="catalytic activity">
    <reaction evidence="9 10">
        <text>uridine(1498) in 16S rRNA + S-adenosyl-L-methionine = N(3)-methyluridine(1498) in 16S rRNA + S-adenosyl-L-homocysteine + H(+)</text>
        <dbReference type="Rhea" id="RHEA:42920"/>
        <dbReference type="Rhea" id="RHEA-COMP:10283"/>
        <dbReference type="Rhea" id="RHEA-COMP:10284"/>
        <dbReference type="ChEBI" id="CHEBI:15378"/>
        <dbReference type="ChEBI" id="CHEBI:57856"/>
        <dbReference type="ChEBI" id="CHEBI:59789"/>
        <dbReference type="ChEBI" id="CHEBI:65315"/>
        <dbReference type="ChEBI" id="CHEBI:74502"/>
        <dbReference type="EC" id="2.1.1.193"/>
    </reaction>
</comment>
<evidence type="ECO:0000256" key="5">
    <source>
        <dbReference type="ARBA" id="ARBA00022603"/>
    </source>
</evidence>
<keyword evidence="6 10" id="KW-0808">Transferase</keyword>
<evidence type="ECO:0000256" key="2">
    <source>
        <dbReference type="ARBA" id="ARBA00005528"/>
    </source>
</evidence>
<evidence type="ECO:0000256" key="8">
    <source>
        <dbReference type="ARBA" id="ARBA00025699"/>
    </source>
</evidence>
<name>G8TJS3_NIAKG</name>
<comment type="similarity">
    <text evidence="2 10">Belongs to the RNA methyltransferase RsmE family.</text>
</comment>
<dbReference type="Pfam" id="PF20260">
    <property type="entry name" value="PUA_4"/>
    <property type="match status" value="1"/>
</dbReference>
<evidence type="ECO:0000256" key="1">
    <source>
        <dbReference type="ARBA" id="ARBA00004496"/>
    </source>
</evidence>
<dbReference type="eggNOG" id="COG1385">
    <property type="taxonomic scope" value="Bacteria"/>
</dbReference>
<keyword evidence="4 10" id="KW-0698">rRNA processing</keyword>
<dbReference type="EMBL" id="CP003178">
    <property type="protein sequence ID" value="AEW01821.1"/>
    <property type="molecule type" value="Genomic_DNA"/>
</dbReference>
<evidence type="ECO:0000259" key="12">
    <source>
        <dbReference type="Pfam" id="PF20260"/>
    </source>
</evidence>
<dbReference type="InterPro" id="IPR029028">
    <property type="entry name" value="Alpha/beta_knot_MTases"/>
</dbReference>
<evidence type="ECO:0000259" key="11">
    <source>
        <dbReference type="Pfam" id="PF04452"/>
    </source>
</evidence>
<dbReference type="KEGG" id="nko:Niako_5589"/>
<dbReference type="PANTHER" id="PTHR30027:SF3">
    <property type="entry name" value="16S RRNA (URACIL(1498)-N(3))-METHYLTRANSFERASE"/>
    <property type="match status" value="1"/>
</dbReference>
<gene>
    <name evidence="13" type="ordered locus">Niako_5589</name>
</gene>
<keyword evidence="7 10" id="KW-0949">S-adenosyl-L-methionine</keyword>
<dbReference type="HOGENOM" id="CLU_067442_4_1_10"/>
<evidence type="ECO:0000256" key="9">
    <source>
        <dbReference type="ARBA" id="ARBA00047944"/>
    </source>
</evidence>
<organism evidence="13 14">
    <name type="scientific">Niastella koreensis (strain DSM 17620 / KACC 11465 / NBRC 106392 / GR20-10)</name>
    <dbReference type="NCBI Taxonomy" id="700598"/>
    <lineage>
        <taxon>Bacteria</taxon>
        <taxon>Pseudomonadati</taxon>
        <taxon>Bacteroidota</taxon>
        <taxon>Chitinophagia</taxon>
        <taxon>Chitinophagales</taxon>
        <taxon>Chitinophagaceae</taxon>
        <taxon>Niastella</taxon>
    </lineage>
</organism>
<dbReference type="Gene3D" id="3.40.1280.10">
    <property type="match status" value="1"/>
</dbReference>
<comment type="function">
    <text evidence="8 10">Specifically methylates the N3 position of the uracil ring of uridine 1498 (m3U1498) in 16S rRNA. Acts on the fully assembled 30S ribosomal subunit.</text>
</comment>
<accession>G8TJS3</accession>
<dbReference type="CDD" id="cd18084">
    <property type="entry name" value="RsmE-like"/>
    <property type="match status" value="1"/>
</dbReference>
<sequence length="285" mass="32086">MNVEVKASFCEYFHIGHLTFNIRYLKAPTASSGLFVLLCTKEPPMNLPLFYIPDIVAKQQEIELDEDTSKHIVNVLRMKKGEQLHLTDGKGFLLLTSITDDHKKRCRVSVVNEQFIPQTGRKTSIAISLLKNASRFEWFLEKATELGITEIIPLLCDRTEKQHFRFDRMHNILVSAMLQSQQAWLPVLHQPVGFGQLLKQEDIISTTQKFIAHCMPGDKQPLAALVNSSLPSQLVLIGPEGDFSPEEVAFATEHYFMPVTLGNTRLRTETAGMVAAVLLRAVGSR</sequence>
<dbReference type="SUPFAM" id="SSF88697">
    <property type="entry name" value="PUA domain-like"/>
    <property type="match status" value="1"/>
</dbReference>
<dbReference type="InterPro" id="IPR046887">
    <property type="entry name" value="RsmE_PUA-like"/>
</dbReference>
<evidence type="ECO:0000256" key="10">
    <source>
        <dbReference type="PIRNR" id="PIRNR015601"/>
    </source>
</evidence>
<comment type="subcellular location">
    <subcellularLocation>
        <location evidence="1 10">Cytoplasm</location>
    </subcellularLocation>
</comment>
<reference evidence="13 14" key="1">
    <citation type="submission" date="2011-12" db="EMBL/GenBank/DDBJ databases">
        <title>The complete genome of Niastella koreensis GR20-10.</title>
        <authorList>
            <consortium name="US DOE Joint Genome Institute (JGI-PGF)"/>
            <person name="Lucas S."/>
            <person name="Han J."/>
            <person name="Lapidus A."/>
            <person name="Bruce D."/>
            <person name="Goodwin L."/>
            <person name="Pitluck S."/>
            <person name="Peters L."/>
            <person name="Kyrpides N."/>
            <person name="Mavromatis K."/>
            <person name="Ivanova N."/>
            <person name="Mikhailova N."/>
            <person name="Davenport K."/>
            <person name="Saunders E."/>
            <person name="Detter J.C."/>
            <person name="Tapia R."/>
            <person name="Han C."/>
            <person name="Land M."/>
            <person name="Hauser L."/>
            <person name="Markowitz V."/>
            <person name="Cheng J.-F."/>
            <person name="Hugenholtz P."/>
            <person name="Woyke T."/>
            <person name="Wu D."/>
            <person name="Tindall B."/>
            <person name="Pomrenke H."/>
            <person name="Brambilla E."/>
            <person name="Klenk H.-P."/>
            <person name="Eisen J.A."/>
        </authorList>
    </citation>
    <scope>NUCLEOTIDE SEQUENCE [LARGE SCALE GENOMIC DNA]</scope>
    <source>
        <strain evidence="14">DSM 17620 / KACC 11465 / NBRC 106392 / GR20-10</strain>
    </source>
</reference>
<dbReference type="PIRSF" id="PIRSF015601">
    <property type="entry name" value="MTase_slr0722"/>
    <property type="match status" value="1"/>
</dbReference>
<dbReference type="InterPro" id="IPR015947">
    <property type="entry name" value="PUA-like_sf"/>
</dbReference>
<dbReference type="PATRIC" id="fig|700598.3.peg.5723"/>
<evidence type="ECO:0000313" key="13">
    <source>
        <dbReference type="EMBL" id="AEW01821.1"/>
    </source>
</evidence>
<dbReference type="Proteomes" id="UP000005438">
    <property type="component" value="Chromosome"/>
</dbReference>
<dbReference type="SUPFAM" id="SSF75217">
    <property type="entry name" value="alpha/beta knot"/>
    <property type="match status" value="1"/>
</dbReference>
<dbReference type="InterPro" id="IPR029026">
    <property type="entry name" value="tRNA_m1G_MTases_N"/>
</dbReference>
<dbReference type="GO" id="GO:0005737">
    <property type="term" value="C:cytoplasm"/>
    <property type="evidence" value="ECO:0007669"/>
    <property type="project" value="UniProtKB-SubCell"/>
</dbReference>
<keyword evidence="3 10" id="KW-0963">Cytoplasm</keyword>
<dbReference type="InterPro" id="IPR046886">
    <property type="entry name" value="RsmE_MTase_dom"/>
</dbReference>
<dbReference type="EC" id="2.1.1.193" evidence="10"/>
<feature type="domain" description="Ribosomal RNA small subunit methyltransferase E methyltransferase" evidence="11">
    <location>
        <begin position="122"/>
        <end position="278"/>
    </location>
</feature>
<dbReference type="PANTHER" id="PTHR30027">
    <property type="entry name" value="RIBOSOMAL RNA SMALL SUBUNIT METHYLTRANSFERASE E"/>
    <property type="match status" value="1"/>
</dbReference>
<dbReference type="STRING" id="700598.Niako_5589"/>
<evidence type="ECO:0000256" key="4">
    <source>
        <dbReference type="ARBA" id="ARBA00022552"/>
    </source>
</evidence>